<accession>A0ABU3KA72</accession>
<dbReference type="InterPro" id="IPR005232">
    <property type="entry name" value="LarE"/>
</dbReference>
<dbReference type="Gene3D" id="3.40.50.620">
    <property type="entry name" value="HUPs"/>
    <property type="match status" value="1"/>
</dbReference>
<dbReference type="NCBIfam" id="TIGR00268">
    <property type="entry name" value="ATP-dependent sacrificial sulfur transferase LarE"/>
    <property type="match status" value="1"/>
</dbReference>
<protein>
    <submittedName>
        <fullName evidence="2">ATP-dependent sacrificial sulfur transferase LarE</fullName>
    </submittedName>
</protein>
<dbReference type="CDD" id="cd01990">
    <property type="entry name" value="LarE-like"/>
    <property type="match status" value="1"/>
</dbReference>
<dbReference type="PANTHER" id="PTHR43169:SF2">
    <property type="entry name" value="NAD_GMP SYNTHASE DOMAIN-CONTAINING PROTEIN"/>
    <property type="match status" value="1"/>
</dbReference>
<sequence length="274" mass="30641">MKTVTLPTIMPELKQKAEKLQSVFRDLGTVLVAFSGGIDSTLVLKMARETLGDQAIAVVAVSPTFPLEELEDVQRLSQEIGARLITAQTNQLEIADFVLNDASRCYHCKTDLYELFQPIKRETGIDTVVDGTNMDDLGDDRPGIQAARDHGVRSPLVEAGFTKADVRQLAQHFGLSNWNKPAAACLSSRIPRGLMITETNLRRVEKAEAILKQEGFRHVRVRDHEGIARIEVDHQEIDRFFETDRRQRISQSLKGLGFRWVTLDLEGYQVGGGN</sequence>
<dbReference type="InterPro" id="IPR022310">
    <property type="entry name" value="NAD/GMP_synthase"/>
</dbReference>
<evidence type="ECO:0000313" key="3">
    <source>
        <dbReference type="Proteomes" id="UP001250932"/>
    </source>
</evidence>
<keyword evidence="3" id="KW-1185">Reference proteome</keyword>
<dbReference type="InterPro" id="IPR014729">
    <property type="entry name" value="Rossmann-like_a/b/a_fold"/>
</dbReference>
<dbReference type="SUPFAM" id="SSF52402">
    <property type="entry name" value="Adenine nucleotide alpha hydrolases-like"/>
    <property type="match status" value="1"/>
</dbReference>
<gene>
    <name evidence="2" type="primary">larE</name>
    <name evidence="2" type="ORF">PPG34_12875</name>
</gene>
<dbReference type="PANTHER" id="PTHR43169">
    <property type="entry name" value="EXSB FAMILY PROTEIN"/>
    <property type="match status" value="1"/>
</dbReference>
<feature type="domain" description="NAD/GMP synthase" evidence="1">
    <location>
        <begin position="29"/>
        <end position="89"/>
    </location>
</feature>
<proteinExistence type="predicted"/>
<dbReference type="RefSeq" id="WP_313833781.1">
    <property type="nucleotide sequence ID" value="NZ_JAQOUE010000001.1"/>
</dbReference>
<dbReference type="PIRSF" id="PIRSF006661">
    <property type="entry name" value="PP-lp_UCP006661"/>
    <property type="match status" value="1"/>
</dbReference>
<comment type="caution">
    <text evidence="2">The sequence shown here is derived from an EMBL/GenBank/DDBJ whole genome shotgun (WGS) entry which is preliminary data.</text>
</comment>
<evidence type="ECO:0000259" key="1">
    <source>
        <dbReference type="Pfam" id="PF02540"/>
    </source>
</evidence>
<evidence type="ECO:0000313" key="2">
    <source>
        <dbReference type="EMBL" id="MDT7043247.1"/>
    </source>
</evidence>
<reference evidence="2 3" key="1">
    <citation type="journal article" date="2023" name="ISME J.">
        <title>Cultivation and genomic characterization of novel and ubiquitous marine nitrite-oxidizing bacteria from the Nitrospirales.</title>
        <authorList>
            <person name="Mueller A.J."/>
            <person name="Daebeler A."/>
            <person name="Herbold C.W."/>
            <person name="Kirkegaard R.H."/>
            <person name="Daims H."/>
        </authorList>
    </citation>
    <scope>NUCLEOTIDE SEQUENCE [LARGE SCALE GENOMIC DNA]</scope>
    <source>
        <strain evidence="2 3">EB</strain>
    </source>
</reference>
<dbReference type="InterPro" id="IPR052188">
    <property type="entry name" value="Ni-pincer_cofactor_biosynth"/>
</dbReference>
<keyword evidence="2" id="KW-0808">Transferase</keyword>
<dbReference type="EMBL" id="JAQOUE010000001">
    <property type="protein sequence ID" value="MDT7043247.1"/>
    <property type="molecule type" value="Genomic_DNA"/>
</dbReference>
<dbReference type="Pfam" id="PF02540">
    <property type="entry name" value="NAD_synthase"/>
    <property type="match status" value="1"/>
</dbReference>
<dbReference type="GO" id="GO:0016740">
    <property type="term" value="F:transferase activity"/>
    <property type="evidence" value="ECO:0007669"/>
    <property type="project" value="UniProtKB-KW"/>
</dbReference>
<name>A0ABU3KA72_9BACT</name>
<organism evidence="2 3">
    <name type="scientific">Candidatus Nitronereus thalassa</name>
    <dbReference type="NCBI Taxonomy" id="3020898"/>
    <lineage>
        <taxon>Bacteria</taxon>
        <taxon>Pseudomonadati</taxon>
        <taxon>Nitrospirota</taxon>
        <taxon>Nitrospiria</taxon>
        <taxon>Nitrospirales</taxon>
        <taxon>Nitrospiraceae</taxon>
        <taxon>Candidatus Nitronereus</taxon>
    </lineage>
</organism>
<dbReference type="Proteomes" id="UP001250932">
    <property type="component" value="Unassembled WGS sequence"/>
</dbReference>